<organism evidence="3 4">
    <name type="scientific">Ktedonobacter racemifer DSM 44963</name>
    <dbReference type="NCBI Taxonomy" id="485913"/>
    <lineage>
        <taxon>Bacteria</taxon>
        <taxon>Bacillati</taxon>
        <taxon>Chloroflexota</taxon>
        <taxon>Ktedonobacteria</taxon>
        <taxon>Ktedonobacterales</taxon>
        <taxon>Ktedonobacteraceae</taxon>
        <taxon>Ktedonobacter</taxon>
    </lineage>
</organism>
<dbReference type="Gene3D" id="3.40.50.1820">
    <property type="entry name" value="alpha/beta hydrolase"/>
    <property type="match status" value="1"/>
</dbReference>
<dbReference type="PANTHER" id="PTHR42977">
    <property type="entry name" value="HYDROLASE-RELATED"/>
    <property type="match status" value="1"/>
</dbReference>
<dbReference type="Proteomes" id="UP000004508">
    <property type="component" value="Unassembled WGS sequence"/>
</dbReference>
<keyword evidence="1" id="KW-0378">Hydrolase</keyword>
<reference evidence="3 4" key="1">
    <citation type="journal article" date="2011" name="Stand. Genomic Sci.">
        <title>Non-contiguous finished genome sequence and contextual data of the filamentous soil bacterium Ktedonobacter racemifer type strain (SOSP1-21).</title>
        <authorList>
            <person name="Chang Y.J."/>
            <person name="Land M."/>
            <person name="Hauser L."/>
            <person name="Chertkov O."/>
            <person name="Del Rio T.G."/>
            <person name="Nolan M."/>
            <person name="Copeland A."/>
            <person name="Tice H."/>
            <person name="Cheng J.F."/>
            <person name="Lucas S."/>
            <person name="Han C."/>
            <person name="Goodwin L."/>
            <person name="Pitluck S."/>
            <person name="Ivanova N."/>
            <person name="Ovchinikova G."/>
            <person name="Pati A."/>
            <person name="Chen A."/>
            <person name="Palaniappan K."/>
            <person name="Mavromatis K."/>
            <person name="Liolios K."/>
            <person name="Brettin T."/>
            <person name="Fiebig A."/>
            <person name="Rohde M."/>
            <person name="Abt B."/>
            <person name="Goker M."/>
            <person name="Detter J.C."/>
            <person name="Woyke T."/>
            <person name="Bristow J."/>
            <person name="Eisen J.A."/>
            <person name="Markowitz V."/>
            <person name="Hugenholtz P."/>
            <person name="Kyrpides N.C."/>
            <person name="Klenk H.P."/>
            <person name="Lapidus A."/>
        </authorList>
    </citation>
    <scope>NUCLEOTIDE SEQUENCE [LARGE SCALE GENOMIC DNA]</scope>
    <source>
        <strain evidence="4">DSM 44963</strain>
    </source>
</reference>
<dbReference type="GO" id="GO:0004301">
    <property type="term" value="F:epoxide hydrolase activity"/>
    <property type="evidence" value="ECO:0007669"/>
    <property type="project" value="TreeGrafter"/>
</dbReference>
<gene>
    <name evidence="3" type="ORF">Krac_10399</name>
</gene>
<dbReference type="AlphaFoldDB" id="D6TGW4"/>
<dbReference type="SUPFAM" id="SSF53474">
    <property type="entry name" value="alpha/beta-Hydrolases"/>
    <property type="match status" value="1"/>
</dbReference>
<accession>D6TGW4</accession>
<dbReference type="InterPro" id="IPR051340">
    <property type="entry name" value="Haloalkane_dehalogenase"/>
</dbReference>
<feature type="domain" description="AB hydrolase-1" evidence="2">
    <location>
        <begin position="33"/>
        <end position="106"/>
    </location>
</feature>
<sequence>MGTSLLPCSDQHVPLHSVGRRIWCRFAGTPENPPLLLLHGEWQSSAVFTPYFESLSRHYYVVAPDLLGHGFSSKPVEQSAYTISAWVEDLASLYDTTLHLDDIHVVAVGRFGLCLLDVLQWHVVMAERLRGFALLPFPCAYPLSLLKHLASTDVDISYNAAQELTMVLSPLFPQDGVGVERVHGELLSQVRLVHPQANHVLCHLVEHMETEYTRWQTPLMILQTLKNLSCLVPQSDVSLVAETDSQEENQMTDTVPFSLPCVPDLSC</sequence>
<keyword evidence="4" id="KW-1185">Reference proteome</keyword>
<dbReference type="eggNOG" id="COG0596">
    <property type="taxonomic scope" value="Bacteria"/>
</dbReference>
<dbReference type="InterPro" id="IPR029058">
    <property type="entry name" value="AB_hydrolase_fold"/>
</dbReference>
<evidence type="ECO:0000313" key="3">
    <source>
        <dbReference type="EMBL" id="EFH88893.1"/>
    </source>
</evidence>
<dbReference type="OrthoDB" id="9775557at2"/>
<dbReference type="STRING" id="485913.Krac_10399"/>
<comment type="caution">
    <text evidence="3">The sequence shown here is derived from an EMBL/GenBank/DDBJ whole genome shotgun (WGS) entry which is preliminary data.</text>
</comment>
<evidence type="ECO:0000259" key="2">
    <source>
        <dbReference type="Pfam" id="PF00561"/>
    </source>
</evidence>
<dbReference type="RefSeq" id="WP_007905098.1">
    <property type="nucleotide sequence ID" value="NZ_ADVG01000001.1"/>
</dbReference>
<protein>
    <recommendedName>
        <fullName evidence="2">AB hydrolase-1 domain-containing protein</fullName>
    </recommendedName>
</protein>
<dbReference type="Pfam" id="PF00561">
    <property type="entry name" value="Abhydrolase_1"/>
    <property type="match status" value="1"/>
</dbReference>
<name>D6TGW4_KTERA</name>
<dbReference type="EMBL" id="ADVG01000001">
    <property type="protein sequence ID" value="EFH88893.1"/>
    <property type="molecule type" value="Genomic_DNA"/>
</dbReference>
<dbReference type="InterPro" id="IPR000073">
    <property type="entry name" value="AB_hydrolase_1"/>
</dbReference>
<dbReference type="InParanoid" id="D6TGW4"/>
<proteinExistence type="predicted"/>
<evidence type="ECO:0000313" key="4">
    <source>
        <dbReference type="Proteomes" id="UP000004508"/>
    </source>
</evidence>
<dbReference type="PANTHER" id="PTHR42977:SF3">
    <property type="entry name" value="AB HYDROLASE-1 DOMAIN-CONTAINING PROTEIN"/>
    <property type="match status" value="1"/>
</dbReference>
<evidence type="ECO:0000256" key="1">
    <source>
        <dbReference type="ARBA" id="ARBA00022801"/>
    </source>
</evidence>